<accession>A0A0U5FGC6</accession>
<proteinExistence type="predicted"/>
<comment type="caution">
    <text evidence="1">The sequence shown here is derived from an EMBL/GenBank/DDBJ whole genome shotgun (WGS) entry which is preliminary data.</text>
</comment>
<protein>
    <submittedName>
        <fullName evidence="1">Uncharacterized protein</fullName>
    </submittedName>
</protein>
<sequence length="58" mass="6782">MHSDSEPFVRFHGGGRHLWLLARRGYHQNLCALTWNMSHATHFNFFSKSAARAIARER</sequence>
<evidence type="ECO:0000313" key="1">
    <source>
        <dbReference type="EMBL" id="CEG17474.1"/>
    </source>
</evidence>
<evidence type="ECO:0000313" key="2">
    <source>
        <dbReference type="Proteomes" id="UP000052230"/>
    </source>
</evidence>
<keyword evidence="2" id="KW-1185">Reference proteome</keyword>
<organism evidence="1 2">
    <name type="scientific">Xanthomonas citri pv. citri</name>
    <dbReference type="NCBI Taxonomy" id="611301"/>
    <lineage>
        <taxon>Bacteria</taxon>
        <taxon>Pseudomonadati</taxon>
        <taxon>Pseudomonadota</taxon>
        <taxon>Gammaproteobacteria</taxon>
        <taxon>Lysobacterales</taxon>
        <taxon>Lysobacteraceae</taxon>
        <taxon>Xanthomonas</taxon>
    </lineage>
</organism>
<name>A0A0U5FGC6_XANCI</name>
<gene>
    <name evidence="1" type="ORF">XAC3562_620137</name>
</gene>
<dbReference type="EMBL" id="CCXZ01000158">
    <property type="protein sequence ID" value="CEG17474.1"/>
    <property type="molecule type" value="Genomic_DNA"/>
</dbReference>
<dbReference type="AlphaFoldDB" id="A0A0U5FGC6"/>
<dbReference type="Proteomes" id="UP000052230">
    <property type="component" value="Unassembled WGS sequence"/>
</dbReference>
<reference evidence="1 2" key="1">
    <citation type="submission" date="2014-09" db="EMBL/GenBank/DDBJ databases">
        <authorList>
            <person name="Regsiter A."/>
        </authorList>
    </citation>
    <scope>NUCLEOTIDE SEQUENCE [LARGE SCALE GENOMIC DNA]</scope>
</reference>